<name>A0A0C2SKI0_AMAMK</name>
<dbReference type="InParanoid" id="A0A0C2SKI0"/>
<evidence type="ECO:0000313" key="1">
    <source>
        <dbReference type="EMBL" id="KIL63725.1"/>
    </source>
</evidence>
<proteinExistence type="predicted"/>
<dbReference type="Proteomes" id="UP000054549">
    <property type="component" value="Unassembled WGS sequence"/>
</dbReference>
<keyword evidence="2" id="KW-1185">Reference proteome</keyword>
<protein>
    <submittedName>
        <fullName evidence="1">Uncharacterized protein</fullName>
    </submittedName>
</protein>
<evidence type="ECO:0000313" key="2">
    <source>
        <dbReference type="Proteomes" id="UP000054549"/>
    </source>
</evidence>
<reference evidence="1 2" key="1">
    <citation type="submission" date="2014-04" db="EMBL/GenBank/DDBJ databases">
        <title>Evolutionary Origins and Diversification of the Mycorrhizal Mutualists.</title>
        <authorList>
            <consortium name="DOE Joint Genome Institute"/>
            <consortium name="Mycorrhizal Genomics Consortium"/>
            <person name="Kohler A."/>
            <person name="Kuo A."/>
            <person name="Nagy L.G."/>
            <person name="Floudas D."/>
            <person name="Copeland A."/>
            <person name="Barry K.W."/>
            <person name="Cichocki N."/>
            <person name="Veneault-Fourrey C."/>
            <person name="LaButti K."/>
            <person name="Lindquist E.A."/>
            <person name="Lipzen A."/>
            <person name="Lundell T."/>
            <person name="Morin E."/>
            <person name="Murat C."/>
            <person name="Riley R."/>
            <person name="Ohm R."/>
            <person name="Sun H."/>
            <person name="Tunlid A."/>
            <person name="Henrissat B."/>
            <person name="Grigoriev I.V."/>
            <person name="Hibbett D.S."/>
            <person name="Martin F."/>
        </authorList>
    </citation>
    <scope>NUCLEOTIDE SEQUENCE [LARGE SCALE GENOMIC DNA]</scope>
    <source>
        <strain evidence="1 2">Koide BX008</strain>
    </source>
</reference>
<sequence length="182" mass="21546">MAPSHTSEIYRNIGGIQDLLERFGNKVVIISANELDYYNEEIQGLSTRQSDFVLEILRCYKSAAQFLKWQEDKITDKERIITTEEQGFNVTLKALEDVIEVKEQEFNAVLEAKEEWFNIELEEKEEWFNIVLEGEERRFNIVLEEKEEWFNIVLEGEERRFNLVLANMQSMITMLQNEVAKL</sequence>
<dbReference type="HOGENOM" id="CLU_1481602_0_0_1"/>
<gene>
    <name evidence="1" type="ORF">M378DRAFT_11983</name>
</gene>
<accession>A0A0C2SKI0</accession>
<organism evidence="1 2">
    <name type="scientific">Amanita muscaria (strain Koide BX008)</name>
    <dbReference type="NCBI Taxonomy" id="946122"/>
    <lineage>
        <taxon>Eukaryota</taxon>
        <taxon>Fungi</taxon>
        <taxon>Dikarya</taxon>
        <taxon>Basidiomycota</taxon>
        <taxon>Agaricomycotina</taxon>
        <taxon>Agaricomycetes</taxon>
        <taxon>Agaricomycetidae</taxon>
        <taxon>Agaricales</taxon>
        <taxon>Pluteineae</taxon>
        <taxon>Amanitaceae</taxon>
        <taxon>Amanita</taxon>
    </lineage>
</organism>
<dbReference type="EMBL" id="KN818256">
    <property type="protein sequence ID" value="KIL63725.1"/>
    <property type="molecule type" value="Genomic_DNA"/>
</dbReference>
<dbReference type="AlphaFoldDB" id="A0A0C2SKI0"/>